<evidence type="ECO:0000256" key="3">
    <source>
        <dbReference type="ARBA" id="ARBA00022884"/>
    </source>
</evidence>
<evidence type="ECO:0000256" key="2">
    <source>
        <dbReference type="ARBA" id="ARBA00022490"/>
    </source>
</evidence>
<dbReference type="CDD" id="cd22531">
    <property type="entry name" value="KH-II_NusA_arch_rpt2"/>
    <property type="match status" value="1"/>
</dbReference>
<dbReference type="InterPro" id="IPR004044">
    <property type="entry name" value="KH_dom_type_2"/>
</dbReference>
<dbReference type="Pfam" id="PF07650">
    <property type="entry name" value="KH_2"/>
    <property type="match status" value="1"/>
</dbReference>
<dbReference type="PANTHER" id="PTHR22648">
    <property type="entry name" value="TRANSCRIPTION TERMINATION FACTOR NUSA"/>
    <property type="match status" value="1"/>
</dbReference>
<dbReference type="InterPro" id="IPR009019">
    <property type="entry name" value="KH_sf_prok-type"/>
</dbReference>
<evidence type="ECO:0000313" key="10">
    <source>
        <dbReference type="Proteomes" id="UP000607197"/>
    </source>
</evidence>
<comment type="function">
    <text evidence="6">Participates in transcription termination.</text>
</comment>
<keyword evidence="5 6" id="KW-0804">Transcription</keyword>
<evidence type="ECO:0000256" key="6">
    <source>
        <dbReference type="HAMAP-Rule" id="MF_00945"/>
    </source>
</evidence>
<dbReference type="GO" id="GO:0006353">
    <property type="term" value="P:DNA-templated transcription termination"/>
    <property type="evidence" value="ECO:0007669"/>
    <property type="project" value="UniProtKB-UniRule"/>
</dbReference>
<reference evidence="9" key="2">
    <citation type="submission" date="2020-09" db="EMBL/GenBank/DDBJ databases">
        <authorList>
            <person name="Sun Q."/>
            <person name="Ohkuma M."/>
        </authorList>
    </citation>
    <scope>NUCLEOTIDE SEQUENCE</scope>
    <source>
        <strain evidence="9">JCM 19596</strain>
    </source>
</reference>
<dbReference type="Proteomes" id="UP000607197">
    <property type="component" value="Unassembled WGS sequence"/>
</dbReference>
<dbReference type="InterPro" id="IPR058582">
    <property type="entry name" value="KH_NusA_2nd"/>
</dbReference>
<dbReference type="EMBL" id="BMPG01000004">
    <property type="protein sequence ID" value="GGL67944.1"/>
    <property type="molecule type" value="Genomic_DNA"/>
</dbReference>
<dbReference type="CDD" id="cd22530">
    <property type="entry name" value="KH-II_NusA_arch_rpt1"/>
    <property type="match status" value="1"/>
</dbReference>
<dbReference type="NCBIfam" id="TIGR01952">
    <property type="entry name" value="nusA_arch"/>
    <property type="match status" value="1"/>
</dbReference>
<reference evidence="9" key="1">
    <citation type="journal article" date="2014" name="Int. J. Syst. Evol. Microbiol.">
        <title>Complete genome sequence of Corynebacterium casei LMG S-19264T (=DSM 44701T), isolated from a smear-ripened cheese.</title>
        <authorList>
            <consortium name="US DOE Joint Genome Institute (JGI-PGF)"/>
            <person name="Walter F."/>
            <person name="Albersmeier A."/>
            <person name="Kalinowski J."/>
            <person name="Ruckert C."/>
        </authorList>
    </citation>
    <scope>NUCLEOTIDE SEQUENCE</scope>
    <source>
        <strain evidence="9">JCM 19596</strain>
    </source>
</reference>
<evidence type="ECO:0000256" key="5">
    <source>
        <dbReference type="ARBA" id="ARBA00023163"/>
    </source>
</evidence>
<feature type="domain" description="NusA-like second KH" evidence="8">
    <location>
        <begin position="78"/>
        <end position="140"/>
    </location>
</feature>
<keyword evidence="1 6" id="KW-0806">Transcription termination</keyword>
<accession>A0A830FLM1</accession>
<organism evidence="9 10">
    <name type="scientific">Halocalculus aciditolerans</name>
    <dbReference type="NCBI Taxonomy" id="1383812"/>
    <lineage>
        <taxon>Archaea</taxon>
        <taxon>Methanobacteriati</taxon>
        <taxon>Methanobacteriota</taxon>
        <taxon>Stenosarchaea group</taxon>
        <taxon>Halobacteria</taxon>
        <taxon>Halobacteriales</taxon>
        <taxon>Halobacteriaceae</taxon>
        <taxon>Halocalculus</taxon>
    </lineage>
</organism>
<dbReference type="AlphaFoldDB" id="A0A830FLM1"/>
<gene>
    <name evidence="6" type="primary">nusA</name>
    <name evidence="9" type="ORF">GCM10009039_27370</name>
</gene>
<sequence>MPVTLDDQARRYITAFEDATEATALDCVVDDDHDRIVFVVKAGEMGQAIGPDGSRIRDLEAKLGHDIELVEDAPTAKGFVANALAPAAVYNVTVSEVEGADTVAYAEVDHDDRGVAIGEGGKNIEMAKHLAKRHYDVDDIQLT</sequence>
<comment type="similarity">
    <text evidence="6">Belongs to the NusA family.</text>
</comment>
<keyword evidence="2 6" id="KW-0963">Cytoplasm</keyword>
<dbReference type="GO" id="GO:0003723">
    <property type="term" value="F:RNA binding"/>
    <property type="evidence" value="ECO:0007669"/>
    <property type="project" value="UniProtKB-KW"/>
</dbReference>
<dbReference type="GO" id="GO:0031564">
    <property type="term" value="P:transcription antitermination"/>
    <property type="evidence" value="ECO:0007669"/>
    <property type="project" value="InterPro"/>
</dbReference>
<comment type="subcellular location">
    <subcellularLocation>
        <location evidence="6">Cytoplasm</location>
    </subcellularLocation>
</comment>
<keyword evidence="4 6" id="KW-0805">Transcription regulation</keyword>
<keyword evidence="9" id="KW-0251">Elongation factor</keyword>
<dbReference type="RefSeq" id="WP_188979901.1">
    <property type="nucleotide sequence ID" value="NZ_BMPG01000004.1"/>
</dbReference>
<dbReference type="GO" id="GO:0005829">
    <property type="term" value="C:cytosol"/>
    <property type="evidence" value="ECO:0007669"/>
    <property type="project" value="TreeGrafter"/>
</dbReference>
<evidence type="ECO:0000259" key="8">
    <source>
        <dbReference type="Pfam" id="PF26594"/>
    </source>
</evidence>
<dbReference type="GO" id="GO:0003746">
    <property type="term" value="F:translation elongation factor activity"/>
    <property type="evidence" value="ECO:0007669"/>
    <property type="project" value="UniProtKB-KW"/>
</dbReference>
<keyword evidence="10" id="KW-1185">Reference proteome</keyword>
<dbReference type="Gene3D" id="3.30.300.20">
    <property type="match status" value="2"/>
</dbReference>
<proteinExistence type="inferred from homology"/>
<dbReference type="InterPro" id="IPR010212">
    <property type="entry name" value="NusA_arc"/>
</dbReference>
<dbReference type="HAMAP" id="MF_00945_A">
    <property type="entry name" value="NusA_A"/>
    <property type="match status" value="1"/>
</dbReference>
<name>A0A830FLM1_9EURY</name>
<dbReference type="SUPFAM" id="SSF54814">
    <property type="entry name" value="Prokaryotic type KH domain (KH-domain type II)"/>
    <property type="match status" value="2"/>
</dbReference>
<evidence type="ECO:0000259" key="7">
    <source>
        <dbReference type="Pfam" id="PF07650"/>
    </source>
</evidence>
<evidence type="ECO:0000256" key="4">
    <source>
        <dbReference type="ARBA" id="ARBA00023015"/>
    </source>
</evidence>
<keyword evidence="3" id="KW-0694">RNA-binding</keyword>
<dbReference type="InterPro" id="IPR015946">
    <property type="entry name" value="KH_dom-like_a/b"/>
</dbReference>
<dbReference type="Pfam" id="PF26594">
    <property type="entry name" value="KH_NusA_2nd"/>
    <property type="match status" value="1"/>
</dbReference>
<comment type="caution">
    <text evidence="9">The sequence shown here is derived from an EMBL/GenBank/DDBJ whole genome shotgun (WGS) entry which is preliminary data.</text>
</comment>
<keyword evidence="9" id="KW-0648">Protein biosynthesis</keyword>
<dbReference type="InterPro" id="IPR030842">
    <property type="entry name" value="TF_NusA_bacterial"/>
</dbReference>
<feature type="domain" description="KH type-2" evidence="7">
    <location>
        <begin position="16"/>
        <end position="74"/>
    </location>
</feature>
<dbReference type="OrthoDB" id="4116at2157"/>
<protein>
    <recommendedName>
        <fullName evidence="6">Probable transcription termination protein NusA</fullName>
    </recommendedName>
</protein>
<dbReference type="PANTHER" id="PTHR22648:SF0">
    <property type="entry name" value="TRANSCRIPTION TERMINATION_ANTITERMINATION PROTEIN NUSA"/>
    <property type="match status" value="1"/>
</dbReference>
<evidence type="ECO:0000313" key="9">
    <source>
        <dbReference type="EMBL" id="GGL67944.1"/>
    </source>
</evidence>
<evidence type="ECO:0000256" key="1">
    <source>
        <dbReference type="ARBA" id="ARBA00022472"/>
    </source>
</evidence>